<name>A0A6J6JVJ0_9ZZZZ</name>
<gene>
    <name evidence="2" type="ORF">UFOPK2169_00077</name>
</gene>
<keyword evidence="1" id="KW-0812">Transmembrane</keyword>
<dbReference type="AlphaFoldDB" id="A0A6J6JVJ0"/>
<feature type="transmembrane region" description="Helical" evidence="1">
    <location>
        <begin position="19"/>
        <end position="40"/>
    </location>
</feature>
<organism evidence="2">
    <name type="scientific">freshwater metagenome</name>
    <dbReference type="NCBI Taxonomy" id="449393"/>
    <lineage>
        <taxon>unclassified sequences</taxon>
        <taxon>metagenomes</taxon>
        <taxon>ecological metagenomes</taxon>
    </lineage>
</organism>
<evidence type="ECO:0000313" key="2">
    <source>
        <dbReference type="EMBL" id="CAB4641106.1"/>
    </source>
</evidence>
<protein>
    <submittedName>
        <fullName evidence="2">Unannotated protein</fullName>
    </submittedName>
</protein>
<sequence>MHIQALLAASSTSDLQTNILIAIGAATFSTVGAFVVQYFLAQTERKNVINDKRLEALVQMREKVEYARGYWFGWAALAAQPSVHYDAREKNRIADDAMNAAWYAITLFDLYFPTFRTELDQLRTQLTSAKTIALRQIENGIFAPDEFTRDSDVMKHLDIVVVQARAILDLPNR</sequence>
<evidence type="ECO:0000256" key="1">
    <source>
        <dbReference type="SAM" id="Phobius"/>
    </source>
</evidence>
<keyword evidence="1" id="KW-1133">Transmembrane helix</keyword>
<proteinExistence type="predicted"/>
<reference evidence="2" key="1">
    <citation type="submission" date="2020-05" db="EMBL/GenBank/DDBJ databases">
        <authorList>
            <person name="Chiriac C."/>
            <person name="Salcher M."/>
            <person name="Ghai R."/>
            <person name="Kavagutti S V."/>
        </authorList>
    </citation>
    <scope>NUCLEOTIDE SEQUENCE</scope>
</reference>
<keyword evidence="1" id="KW-0472">Membrane</keyword>
<accession>A0A6J6JVJ0</accession>
<dbReference type="EMBL" id="CAEZWE010000002">
    <property type="protein sequence ID" value="CAB4641106.1"/>
    <property type="molecule type" value="Genomic_DNA"/>
</dbReference>